<evidence type="ECO:0000313" key="7">
    <source>
        <dbReference type="EMBL" id="KAK5073404.1"/>
    </source>
</evidence>
<dbReference type="Gene3D" id="2.70.50.70">
    <property type="match status" value="1"/>
</dbReference>
<keyword evidence="5" id="KW-0732">Signal</keyword>
<dbReference type="Proteomes" id="UP001345013">
    <property type="component" value="Unassembled WGS sequence"/>
</dbReference>
<evidence type="ECO:0000256" key="1">
    <source>
        <dbReference type="ARBA" id="ARBA00001973"/>
    </source>
</evidence>
<evidence type="ECO:0000256" key="2">
    <source>
        <dbReference type="ARBA" id="ARBA00004613"/>
    </source>
</evidence>
<sequence>MTDTPGSLLTRLLAHGLLISQVAAHGYVQGIVADGVFYQGYRPSFQYSSQNLSLAGWSDPKNINNGFINDYTSPDIICHWDATPGQAYAEVHAGGTVELQWTPWPVGHLGPVISYLANCNGECTNVDKTSLLFNKVDAVGLVQGGPSPGTWAASELVANNNSWTLTIPSSIAPGNYNYPQCVNLKVTGIGTNSLQSGTLGTQLYNTADPGLHIDIYQALSNYTVPGPPLLARAGNGTSSNSTVTTTVRFPNTTVTTATATAFGGYFDTRPVTAVANATTTTSTLLNATTTTSTAAVAAATTFAGAAAGFFEVVSSTTSSTAFSFATPTTFQTLTSGRLPVPFTYVGAYGEVTVTVTPIRYRTFNTTSWPTPTATWTATGYPFDIGTWNSTNTTTTTVAPTSTGTGGLCIANADACYNLTNSSNRSIVVNGTVTITGTAAPTGTGLFNVTTVIGGPAIDNGYRSKLRRRSLLRRLPQ</sequence>
<evidence type="ECO:0000313" key="8">
    <source>
        <dbReference type="Proteomes" id="UP001345013"/>
    </source>
</evidence>
<evidence type="ECO:0000259" key="6">
    <source>
        <dbReference type="Pfam" id="PF03443"/>
    </source>
</evidence>
<evidence type="ECO:0000256" key="4">
    <source>
        <dbReference type="ARBA" id="ARBA00023157"/>
    </source>
</evidence>
<comment type="caution">
    <text evidence="7">The sequence shown here is derived from an EMBL/GenBank/DDBJ whole genome shotgun (WGS) entry which is preliminary data.</text>
</comment>
<proteinExistence type="predicted"/>
<feature type="chain" id="PRO_5046423829" description="Auxiliary Activity family 9 catalytic domain-containing protein" evidence="5">
    <location>
        <begin position="25"/>
        <end position="476"/>
    </location>
</feature>
<organism evidence="7 8">
    <name type="scientific">Lithohypha guttulata</name>
    <dbReference type="NCBI Taxonomy" id="1690604"/>
    <lineage>
        <taxon>Eukaryota</taxon>
        <taxon>Fungi</taxon>
        <taxon>Dikarya</taxon>
        <taxon>Ascomycota</taxon>
        <taxon>Pezizomycotina</taxon>
        <taxon>Eurotiomycetes</taxon>
        <taxon>Chaetothyriomycetidae</taxon>
        <taxon>Chaetothyriales</taxon>
        <taxon>Trichomeriaceae</taxon>
        <taxon>Lithohypha</taxon>
    </lineage>
</organism>
<dbReference type="EMBL" id="JAVRRG010000297">
    <property type="protein sequence ID" value="KAK5073404.1"/>
    <property type="molecule type" value="Genomic_DNA"/>
</dbReference>
<dbReference type="InterPro" id="IPR049892">
    <property type="entry name" value="AA9"/>
</dbReference>
<feature type="domain" description="Auxiliary Activity family 9 catalytic" evidence="6">
    <location>
        <begin position="25"/>
        <end position="176"/>
    </location>
</feature>
<keyword evidence="3" id="KW-0964">Secreted</keyword>
<dbReference type="PANTHER" id="PTHR33353:SF34">
    <property type="entry name" value="ENDO-BETA-1,4-GLUCANASE D"/>
    <property type="match status" value="1"/>
</dbReference>
<evidence type="ECO:0000256" key="3">
    <source>
        <dbReference type="ARBA" id="ARBA00022525"/>
    </source>
</evidence>
<keyword evidence="8" id="KW-1185">Reference proteome</keyword>
<dbReference type="CDD" id="cd21175">
    <property type="entry name" value="LPMO_AA9"/>
    <property type="match status" value="1"/>
</dbReference>
<protein>
    <recommendedName>
        <fullName evidence="6">Auxiliary Activity family 9 catalytic domain-containing protein</fullName>
    </recommendedName>
</protein>
<keyword evidence="4" id="KW-1015">Disulfide bond</keyword>
<comment type="subcellular location">
    <subcellularLocation>
        <location evidence="2">Secreted</location>
    </subcellularLocation>
</comment>
<accession>A0ABR0JUP8</accession>
<feature type="signal peptide" evidence="5">
    <location>
        <begin position="1"/>
        <end position="24"/>
    </location>
</feature>
<evidence type="ECO:0000256" key="5">
    <source>
        <dbReference type="SAM" id="SignalP"/>
    </source>
</evidence>
<dbReference type="PANTHER" id="PTHR33353">
    <property type="entry name" value="PUTATIVE (AFU_ORTHOLOGUE AFUA_1G12560)-RELATED"/>
    <property type="match status" value="1"/>
</dbReference>
<dbReference type="InterPro" id="IPR005103">
    <property type="entry name" value="AA9_LPMO"/>
</dbReference>
<gene>
    <name evidence="7" type="ORF">LTR24_010283</name>
</gene>
<reference evidence="7 8" key="1">
    <citation type="submission" date="2023-08" db="EMBL/GenBank/DDBJ databases">
        <title>Black Yeasts Isolated from many extreme environments.</title>
        <authorList>
            <person name="Coleine C."/>
            <person name="Stajich J.E."/>
            <person name="Selbmann L."/>
        </authorList>
    </citation>
    <scope>NUCLEOTIDE SEQUENCE [LARGE SCALE GENOMIC DNA]</scope>
    <source>
        <strain evidence="7 8">CCFEE 5885</strain>
    </source>
</reference>
<feature type="domain" description="Auxiliary Activity family 9 catalytic" evidence="6">
    <location>
        <begin position="177"/>
        <end position="220"/>
    </location>
</feature>
<comment type="cofactor">
    <cofactor evidence="1">
        <name>Cu(2+)</name>
        <dbReference type="ChEBI" id="CHEBI:29036"/>
    </cofactor>
</comment>
<dbReference type="Pfam" id="PF03443">
    <property type="entry name" value="AA9"/>
    <property type="match status" value="2"/>
</dbReference>
<name>A0ABR0JUP8_9EURO</name>